<dbReference type="RefSeq" id="WP_008669192.1">
    <property type="nucleotide sequence ID" value="NZ_ANOF01000129.1"/>
</dbReference>
<protein>
    <recommendedName>
        <fullName evidence="3">DUF2007 domain-containing protein</fullName>
    </recommendedName>
</protein>
<organism evidence="1 2">
    <name type="scientific">Rhodopirellula europaea SH398</name>
    <dbReference type="NCBI Taxonomy" id="1263868"/>
    <lineage>
        <taxon>Bacteria</taxon>
        <taxon>Pseudomonadati</taxon>
        <taxon>Planctomycetota</taxon>
        <taxon>Planctomycetia</taxon>
        <taxon>Pirellulales</taxon>
        <taxon>Pirellulaceae</taxon>
        <taxon>Rhodopirellula</taxon>
    </lineage>
</organism>
<sequence>MSLPSPTVVYRTRNYSEAESVAALLLQAGINARLNSPKPIGHTVESPVLDILHGVFAADCTEAEMTQ</sequence>
<proteinExistence type="predicted"/>
<dbReference type="STRING" id="1263868.RESH_04140"/>
<evidence type="ECO:0000313" key="1">
    <source>
        <dbReference type="EMBL" id="EMI25264.1"/>
    </source>
</evidence>
<name>M5SGF6_9BACT</name>
<evidence type="ECO:0000313" key="2">
    <source>
        <dbReference type="Proteomes" id="UP000011996"/>
    </source>
</evidence>
<gene>
    <name evidence="1" type="ORF">RESH_04140</name>
</gene>
<dbReference type="Proteomes" id="UP000011996">
    <property type="component" value="Unassembled WGS sequence"/>
</dbReference>
<evidence type="ECO:0008006" key="3">
    <source>
        <dbReference type="Google" id="ProtNLM"/>
    </source>
</evidence>
<dbReference type="EMBL" id="ANOF01000129">
    <property type="protein sequence ID" value="EMI25264.1"/>
    <property type="molecule type" value="Genomic_DNA"/>
</dbReference>
<dbReference type="PATRIC" id="fig|1263868.3.peg.4490"/>
<reference evidence="1 2" key="1">
    <citation type="journal article" date="2013" name="Mar. Genomics">
        <title>Expression of sulfatases in Rhodopirellula baltica and the diversity of sulfatases in the genus Rhodopirellula.</title>
        <authorList>
            <person name="Wegner C.E."/>
            <person name="Richter-Heitmann T."/>
            <person name="Klindworth A."/>
            <person name="Klockow C."/>
            <person name="Richter M."/>
            <person name="Achstetter T."/>
            <person name="Glockner F.O."/>
            <person name="Harder J."/>
        </authorList>
    </citation>
    <scope>NUCLEOTIDE SEQUENCE [LARGE SCALE GENOMIC DNA]</scope>
    <source>
        <strain evidence="1 2">SH398</strain>
    </source>
</reference>
<dbReference type="OrthoDB" id="274247at2"/>
<comment type="caution">
    <text evidence="1">The sequence shown here is derived from an EMBL/GenBank/DDBJ whole genome shotgun (WGS) entry which is preliminary data.</text>
</comment>
<dbReference type="AlphaFoldDB" id="M5SGF6"/>
<accession>M5SGF6</accession>